<dbReference type="PANTHER" id="PTHR30518:SF2">
    <property type="entry name" value="ENDOLYTIC MUREIN TRANSGLYCOSYLASE"/>
    <property type="match status" value="1"/>
</dbReference>
<keyword evidence="2 7" id="KW-0812">Transmembrane</keyword>
<evidence type="ECO:0000256" key="7">
    <source>
        <dbReference type="SAM" id="Phobius"/>
    </source>
</evidence>
<dbReference type="FunFam" id="3.30.160.60:FF:000242">
    <property type="entry name" value="Endolytic murein transglycosylase"/>
    <property type="match status" value="1"/>
</dbReference>
<dbReference type="AlphaFoldDB" id="A0A381PH87"/>
<protein>
    <recommendedName>
        <fullName evidence="9">Endolytic murein transglycosylase</fullName>
    </recommendedName>
</protein>
<feature type="transmembrane region" description="Helical" evidence="7">
    <location>
        <begin position="12"/>
        <end position="36"/>
    </location>
</feature>
<dbReference type="NCBIfam" id="TIGR00247">
    <property type="entry name" value="endolytic transglycosylase MltG"/>
    <property type="match status" value="1"/>
</dbReference>
<keyword evidence="4 7" id="KW-0472">Membrane</keyword>
<dbReference type="GO" id="GO:0071555">
    <property type="term" value="P:cell wall organization"/>
    <property type="evidence" value="ECO:0007669"/>
    <property type="project" value="UniProtKB-KW"/>
</dbReference>
<organism evidence="8">
    <name type="scientific">marine metagenome</name>
    <dbReference type="NCBI Taxonomy" id="408172"/>
    <lineage>
        <taxon>unclassified sequences</taxon>
        <taxon>metagenomes</taxon>
        <taxon>ecological metagenomes</taxon>
    </lineage>
</organism>
<dbReference type="Gene3D" id="3.30.1490.480">
    <property type="entry name" value="Endolytic murein transglycosylase"/>
    <property type="match status" value="1"/>
</dbReference>
<dbReference type="PANTHER" id="PTHR30518">
    <property type="entry name" value="ENDOLYTIC MUREIN TRANSGLYCOSYLASE"/>
    <property type="match status" value="1"/>
</dbReference>
<keyword evidence="1" id="KW-1003">Cell membrane</keyword>
<evidence type="ECO:0000256" key="4">
    <source>
        <dbReference type="ARBA" id="ARBA00023136"/>
    </source>
</evidence>
<accession>A0A381PH87</accession>
<dbReference type="CDD" id="cd08010">
    <property type="entry name" value="MltG_like"/>
    <property type="match status" value="1"/>
</dbReference>
<dbReference type="EMBL" id="UINC01000981">
    <property type="protein sequence ID" value="SUZ66300.1"/>
    <property type="molecule type" value="Genomic_DNA"/>
</dbReference>
<evidence type="ECO:0000313" key="8">
    <source>
        <dbReference type="EMBL" id="SUZ66300.1"/>
    </source>
</evidence>
<dbReference type="Pfam" id="PF02618">
    <property type="entry name" value="YceG"/>
    <property type="match status" value="1"/>
</dbReference>
<reference evidence="8" key="1">
    <citation type="submission" date="2018-05" db="EMBL/GenBank/DDBJ databases">
        <authorList>
            <person name="Lanie J.A."/>
            <person name="Ng W.-L."/>
            <person name="Kazmierczak K.M."/>
            <person name="Andrzejewski T.M."/>
            <person name="Davidsen T.M."/>
            <person name="Wayne K.J."/>
            <person name="Tettelin H."/>
            <person name="Glass J.I."/>
            <person name="Rusch D."/>
            <person name="Podicherti R."/>
            <person name="Tsui H.-C.T."/>
            <person name="Winkler M.E."/>
        </authorList>
    </citation>
    <scope>NUCLEOTIDE SEQUENCE</scope>
</reference>
<evidence type="ECO:0000256" key="2">
    <source>
        <dbReference type="ARBA" id="ARBA00022692"/>
    </source>
</evidence>
<proteinExistence type="inferred from homology"/>
<evidence type="ECO:0000256" key="1">
    <source>
        <dbReference type="ARBA" id="ARBA00022475"/>
    </source>
</evidence>
<keyword evidence="5" id="KW-0456">Lyase</keyword>
<dbReference type="HAMAP" id="MF_02065">
    <property type="entry name" value="MltG"/>
    <property type="match status" value="1"/>
</dbReference>
<dbReference type="GO" id="GO:0016829">
    <property type="term" value="F:lyase activity"/>
    <property type="evidence" value="ECO:0007669"/>
    <property type="project" value="UniProtKB-KW"/>
</dbReference>
<evidence type="ECO:0000256" key="5">
    <source>
        <dbReference type="ARBA" id="ARBA00023239"/>
    </source>
</evidence>
<dbReference type="InterPro" id="IPR003770">
    <property type="entry name" value="MLTG-like"/>
</dbReference>
<evidence type="ECO:0008006" key="9">
    <source>
        <dbReference type="Google" id="ProtNLM"/>
    </source>
</evidence>
<gene>
    <name evidence="8" type="ORF">METZ01_LOCUS19154</name>
</gene>
<evidence type="ECO:0000256" key="3">
    <source>
        <dbReference type="ARBA" id="ARBA00022989"/>
    </source>
</evidence>
<keyword evidence="6" id="KW-0961">Cell wall biogenesis/degradation</keyword>
<sequence length="360" mass="41297">MKLYITENWKHLLAGILFLGATCILGLTGYIFHIYYSPIMDTATEGSSIILIPRGSTFNSVTGRVREKGLLPYPRLYDYLAKQLKVHSRIQAGEFKIQHSWNTSELLQYLVSGKSIRHRITIPEGSNYVQIAKRLHSAELADKEVLMSLINDPELLAKTGIPELTTLEGFLFPETYFFSRVESEQEILSAMIAQYRRVFNADFQKRAEEIGMNEYTVLTLASIVEKETGADSDRPLIASVFHNRLKRRMRLDSDPTVIYGLGDFNGNLTREHLRKPTPYNTYTRYGLPPTPISNPGRASLHSVLYPADKKYLYFVARGDGSSQFSTTLREHNKAVWYYQKIRKNREAMRRKRKQASAKKL</sequence>
<evidence type="ECO:0000256" key="6">
    <source>
        <dbReference type="ARBA" id="ARBA00023316"/>
    </source>
</evidence>
<keyword evidence="3 7" id="KW-1133">Transmembrane helix</keyword>
<name>A0A381PH87_9ZZZZ</name>
<dbReference type="Gene3D" id="3.30.160.60">
    <property type="entry name" value="Classic Zinc Finger"/>
    <property type="match status" value="1"/>
</dbReference>